<feature type="region of interest" description="Disordered" evidence="11">
    <location>
        <begin position="415"/>
        <end position="443"/>
    </location>
</feature>
<keyword evidence="5" id="KW-0862">Zinc</keyword>
<dbReference type="FunFam" id="3.30.160.60:FF:000100">
    <property type="entry name" value="Zinc finger 45-like"/>
    <property type="match status" value="2"/>
</dbReference>
<feature type="domain" description="C2H2-type" evidence="12">
    <location>
        <begin position="598"/>
        <end position="625"/>
    </location>
</feature>
<feature type="domain" description="C2H2-type" evidence="12">
    <location>
        <begin position="1762"/>
        <end position="1784"/>
    </location>
</feature>
<dbReference type="PROSITE" id="PS00028">
    <property type="entry name" value="ZINC_FINGER_C2H2_1"/>
    <property type="match status" value="13"/>
</dbReference>
<feature type="compositionally biased region" description="Basic residues" evidence="11">
    <location>
        <begin position="24"/>
        <end position="38"/>
    </location>
</feature>
<dbReference type="PANTHER" id="PTHR24384:SF189">
    <property type="entry name" value="C2H2-TYPE DOMAIN-CONTAINING PROTEIN-RELATED"/>
    <property type="match status" value="1"/>
</dbReference>
<dbReference type="Gene3D" id="3.30.160.60">
    <property type="entry name" value="Classic Zinc Finger"/>
    <property type="match status" value="13"/>
</dbReference>
<feature type="region of interest" description="Disordered" evidence="11">
    <location>
        <begin position="1229"/>
        <end position="1262"/>
    </location>
</feature>
<keyword evidence="8" id="KW-0804">Transcription</keyword>
<evidence type="ECO:0000256" key="8">
    <source>
        <dbReference type="ARBA" id="ARBA00023163"/>
    </source>
</evidence>
<dbReference type="FunFam" id="3.30.160.60:FF:000064">
    <property type="entry name" value="Early growth response protein 3"/>
    <property type="match status" value="1"/>
</dbReference>
<feature type="domain" description="C2H2-type" evidence="12">
    <location>
        <begin position="684"/>
        <end position="711"/>
    </location>
</feature>
<dbReference type="GO" id="GO:0005634">
    <property type="term" value="C:nucleus"/>
    <property type="evidence" value="ECO:0007669"/>
    <property type="project" value="UniProtKB-SubCell"/>
</dbReference>
<feature type="compositionally biased region" description="Basic residues" evidence="11">
    <location>
        <begin position="433"/>
        <end position="443"/>
    </location>
</feature>
<dbReference type="Pfam" id="PF00096">
    <property type="entry name" value="zf-C2H2"/>
    <property type="match status" value="7"/>
</dbReference>
<evidence type="ECO:0000256" key="1">
    <source>
        <dbReference type="ARBA" id="ARBA00004123"/>
    </source>
</evidence>
<reference evidence="14 15" key="1">
    <citation type="submission" date="2025-04" db="UniProtKB">
        <authorList>
            <consortium name="RefSeq"/>
        </authorList>
    </citation>
    <scope>IDENTIFICATION</scope>
</reference>
<dbReference type="RefSeq" id="XP_055868672.1">
    <property type="nucleotide sequence ID" value="XM_056012697.1"/>
</dbReference>
<dbReference type="InterPro" id="IPR036236">
    <property type="entry name" value="Znf_C2H2_sf"/>
</dbReference>
<feature type="domain" description="C2H2-type" evidence="12">
    <location>
        <begin position="759"/>
        <end position="786"/>
    </location>
</feature>
<keyword evidence="2" id="KW-0479">Metal-binding</keyword>
<evidence type="ECO:0000256" key="6">
    <source>
        <dbReference type="ARBA" id="ARBA00023015"/>
    </source>
</evidence>
<dbReference type="FunFam" id="3.30.160.60:FF:000446">
    <property type="entry name" value="Zinc finger protein"/>
    <property type="match status" value="1"/>
</dbReference>
<evidence type="ECO:0000313" key="15">
    <source>
        <dbReference type="RefSeq" id="XP_055868671.1"/>
    </source>
</evidence>
<evidence type="ECO:0000313" key="13">
    <source>
        <dbReference type="Proteomes" id="UP001165740"/>
    </source>
</evidence>
<feature type="compositionally biased region" description="Polar residues" evidence="11">
    <location>
        <begin position="1457"/>
        <end position="1477"/>
    </location>
</feature>
<feature type="region of interest" description="Disordered" evidence="11">
    <location>
        <begin position="1455"/>
        <end position="1477"/>
    </location>
</feature>
<evidence type="ECO:0000256" key="4">
    <source>
        <dbReference type="ARBA" id="ARBA00022771"/>
    </source>
</evidence>
<feature type="domain" description="C2H2-type" evidence="12">
    <location>
        <begin position="568"/>
        <end position="595"/>
    </location>
</feature>
<feature type="domain" description="C2H2-type" evidence="12">
    <location>
        <begin position="818"/>
        <end position="845"/>
    </location>
</feature>
<keyword evidence="4 10" id="KW-0863">Zinc-finger</keyword>
<evidence type="ECO:0000256" key="2">
    <source>
        <dbReference type="ARBA" id="ARBA00022723"/>
    </source>
</evidence>
<dbReference type="GO" id="GO:0000981">
    <property type="term" value="F:DNA-binding transcription factor activity, RNA polymerase II-specific"/>
    <property type="evidence" value="ECO:0007669"/>
    <property type="project" value="TreeGrafter"/>
</dbReference>
<feature type="domain" description="C2H2-type" evidence="12">
    <location>
        <begin position="787"/>
        <end position="816"/>
    </location>
</feature>
<feature type="domain" description="C2H2-type" evidence="12">
    <location>
        <begin position="453"/>
        <end position="480"/>
    </location>
</feature>
<accession>A0A9W2Z147</accession>
<feature type="domain" description="C2H2-type" evidence="12">
    <location>
        <begin position="1706"/>
        <end position="1733"/>
    </location>
</feature>
<organism evidence="13 18">
    <name type="scientific">Biomphalaria glabrata</name>
    <name type="common">Bloodfluke planorb</name>
    <name type="synonym">Freshwater snail</name>
    <dbReference type="NCBI Taxonomy" id="6526"/>
    <lineage>
        <taxon>Eukaryota</taxon>
        <taxon>Metazoa</taxon>
        <taxon>Spiralia</taxon>
        <taxon>Lophotrochozoa</taxon>
        <taxon>Mollusca</taxon>
        <taxon>Gastropoda</taxon>
        <taxon>Heterobranchia</taxon>
        <taxon>Euthyneura</taxon>
        <taxon>Panpulmonata</taxon>
        <taxon>Hygrophila</taxon>
        <taxon>Lymnaeoidea</taxon>
        <taxon>Planorbidae</taxon>
        <taxon>Biomphalaria</taxon>
    </lineage>
</organism>
<feature type="region of interest" description="Disordered" evidence="11">
    <location>
        <begin position="1673"/>
        <end position="1699"/>
    </location>
</feature>
<feature type="domain" description="C2H2-type" evidence="12">
    <location>
        <begin position="540"/>
        <end position="567"/>
    </location>
</feature>
<dbReference type="Proteomes" id="UP001165740">
    <property type="component" value="Chromosome 15"/>
</dbReference>
<feature type="region of interest" description="Disordered" evidence="11">
    <location>
        <begin position="299"/>
        <end position="318"/>
    </location>
</feature>
<comment type="subcellular location">
    <subcellularLocation>
        <location evidence="1">Nucleus</location>
    </subcellularLocation>
</comment>
<dbReference type="RefSeq" id="XP_055868673.1">
    <property type="nucleotide sequence ID" value="XM_056012698.1"/>
</dbReference>
<evidence type="ECO:0000256" key="10">
    <source>
        <dbReference type="PROSITE-ProRule" id="PRU00042"/>
    </source>
</evidence>
<evidence type="ECO:0000313" key="18">
    <source>
        <dbReference type="RefSeq" id="XP_055868674.1"/>
    </source>
</evidence>
<evidence type="ECO:0000256" key="9">
    <source>
        <dbReference type="ARBA" id="ARBA00023242"/>
    </source>
</evidence>
<evidence type="ECO:0000256" key="5">
    <source>
        <dbReference type="ARBA" id="ARBA00022833"/>
    </source>
</evidence>
<dbReference type="InterPro" id="IPR013087">
    <property type="entry name" value="Znf_C2H2_type"/>
</dbReference>
<dbReference type="FunFam" id="3.30.160.60:FF:000624">
    <property type="entry name" value="zinc finger protein 697"/>
    <property type="match status" value="1"/>
</dbReference>
<evidence type="ECO:0000259" key="12">
    <source>
        <dbReference type="PROSITE" id="PS50157"/>
    </source>
</evidence>
<protein>
    <submittedName>
        <fullName evidence="14 15">Uncharacterized protein LOC106055724</fullName>
    </submittedName>
</protein>
<feature type="compositionally biased region" description="Basic and acidic residues" evidence="11">
    <location>
        <begin position="974"/>
        <end position="1003"/>
    </location>
</feature>
<dbReference type="RefSeq" id="XP_055868670.1">
    <property type="nucleotide sequence ID" value="XM_056012695.1"/>
</dbReference>
<keyword evidence="9" id="KW-0539">Nucleus</keyword>
<proteinExistence type="predicted"/>
<dbReference type="InterPro" id="IPR050752">
    <property type="entry name" value="C2H2-ZF_domain"/>
</dbReference>
<feature type="compositionally biased region" description="Basic and acidic residues" evidence="11">
    <location>
        <begin position="1247"/>
        <end position="1258"/>
    </location>
</feature>
<keyword evidence="6" id="KW-0805">Transcription regulation</keyword>
<feature type="compositionally biased region" description="Polar residues" evidence="11">
    <location>
        <begin position="508"/>
        <end position="526"/>
    </location>
</feature>
<sequence length="1978" mass="222027">MASKSAKPSFGSPSQKNKPGGPSRSRRTRKTSKPRKRTIVLESCQEEVSSPGKSNITVNELGNSQWHEPLPISNDDSDKGQQENLSVGDVNVTPKKEIIPGFVVDQWCELGPSIYRDGHSPSQLGKAKSVSVIEFKSSPDSGNYLLEKCIKNVPRKLNLDMAENEAVQDSKPCPEIKVEEAESQCLYQAMTSQFAQTNSNISTSVSSESKSSGQNVYQYSSPTRPLRSMAIGQLSCHPYFTSDHYENRVTATRMRPGNKIVSNAKSATKNNEQHILFQLVQPADKYRNTSPVVAHNNSAINSCQGKSSKTSSHPNQATSFNENKLERNTIISHFQVHSQSTKCNKLCKSANSNDKVKLLLGSPIKPKMSNGEDFIDPTRIKFGLDDGTDDDSITCNSKLDSESSDEEWKPSKLQGKIKPELDGPFSHVESHKDGKKVKKSLKRRKVTSGKLSVTCPTCGKHFRGTYHLRRHEMSHSENRPYVCMICKKSFKQKAHLHGHMGVHKRCRQTNNDTVESSAQSKTQSSKCPGRPRKIYTEKDLSCKNCGKCFKTVYRLKRHEQSHTDIRPFTCKICGKGFKQTGHRNEHQANHEKGNKKCFLCNMCGVVFRCRSSFNNHMRSHNVEKVRLQQTRAEDEGCIKQDGIDINHSGYDCPYCPDKFATAQALNSHLETHVEVKHRRHVQPYSCDVCKRTFTYRHNLLKHQLAHKAPDKYAQFYQKKIEAHVASGKPSFSCSVCAKVFIRKETLAKHSKIHSGKKPFKCSICEREFTQNVHLKVHMRKHTGSRPFQCKDCNRGFIDSTALAKHIEYEACNSENALYRCKVCDKRHYYLGSIKQHIRKHHGAVTEDSIAKYILKFERSNKRKNSLDSDKFSCRVCSKRFTEKCNLVRHVRNKHSELLELLSSEKSSETKDNFLDWSSSQVNDNDCDTSSDVKSALDKTDPVEVDMSRELTVEECQGEKNKECVTDKKKNHIERSYDKNLVPERSYTHRMDGKRIDDNRRDNNLLEGFNTADFDRLDEHMRHESCLTRSGSPNSDSESPNESPPQSDINFLYNIGLIVSNKAKKYKELENVSDTNTNDDKACSVLYKPVQSSEADQAKAQNMNVAQNKSPAQGDFMLESLLYDSNLSKSNEIPGNIPTTRSTTAICSGFGMLHKESMIDEAKVIRSFSTDYEPDSKLENKNSLCTKPSVTVLPDSNSCDDHTLQGLTKMSPSKTIPHSVSYNEFITSANEPRSHCVPQSTPDNDVLTSKKDKDSREGEGENVLSTLNVHCSTIVDNSVMSINSNEPTNNMATSKTALNGIFNQLQNSMTQNTCLVLGDSNTAATSNALTKGMLPMKSNDDDYESCPTESQLNCLGLLACRDSVEVISKAFSPSSLFDRVKPWLQELVKSSKPAKEKCVTQNATHKNQLHGRIISLNIEGGTCRDNKQERGKVDMANKCRVRHRPSSARRNLEVAYQAESSQNCNTESNESDENPNQQTGEVITLSEEFSSASDDARKAADSPRKDQPPGKNGCVAKQESLRTTWPMVDTCEKQHEASYSSFSRERCQKQVMTSSREAFSFSANQETRSRSMVNACIEQPIVPLAWSRANECQDPHLTSSRGTVFNKSHEARIMSCTWPEVPAQENHCFSTSHATLEVSNKGYAVNEPYLVSSSLSLDINHESLIPSTVSTLLSNQGSPNSSMSSSLMASTTSPSTPDTTTKIKSSFPCTVCAKTFHARHQLKRHELTHTDHRPYNCDKCGRSFRQKVHLSDHTKRHQGERPFACEGCGKRFVLKNEMNQHVKNHCKGATNSLVKSRLDRATNQIYTVSVGQLAPLLYRSTYFSSVPNAKHLDQPSNLLPSTSINYDETKQVLDIDHSNEQPIARINGEETKHEVDMGHSPSVRVKDEETKHEVDMGHSPSVRVKNEETKHEVDMGHSPSVRVKDEKLQHLLDIHLGHSPGLPRTRIKDEKDEHVLGIGYSPVVTSVPFKEEDTKHAEC</sequence>
<keyword evidence="3" id="KW-0677">Repeat</keyword>
<dbReference type="SMART" id="SM00355">
    <property type="entry name" value="ZnF_C2H2"/>
    <property type="match status" value="15"/>
</dbReference>
<dbReference type="GO" id="GO:0008270">
    <property type="term" value="F:zinc ion binding"/>
    <property type="evidence" value="ECO:0007669"/>
    <property type="project" value="UniProtKB-KW"/>
</dbReference>
<evidence type="ECO:0000313" key="17">
    <source>
        <dbReference type="RefSeq" id="XP_055868673.1"/>
    </source>
</evidence>
<dbReference type="GeneID" id="106055724"/>
<dbReference type="OrthoDB" id="6160533at2759"/>
<feature type="region of interest" description="Disordered" evidence="11">
    <location>
        <begin position="1"/>
        <end position="88"/>
    </location>
</feature>
<dbReference type="RefSeq" id="XP_055868674.1">
    <property type="nucleotide sequence ID" value="XM_056012699.1"/>
</dbReference>
<feature type="region of interest" description="Disordered" evidence="11">
    <location>
        <begin position="507"/>
        <end position="530"/>
    </location>
</feature>
<feature type="domain" description="C2H2-type" evidence="12">
    <location>
        <begin position="731"/>
        <end position="758"/>
    </location>
</feature>
<evidence type="ECO:0000313" key="16">
    <source>
        <dbReference type="RefSeq" id="XP_055868672.1"/>
    </source>
</evidence>
<dbReference type="RefSeq" id="XP_055868671.1">
    <property type="nucleotide sequence ID" value="XM_056012696.1"/>
</dbReference>
<evidence type="ECO:0000256" key="11">
    <source>
        <dbReference type="SAM" id="MobiDB-lite"/>
    </source>
</evidence>
<feature type="region of interest" description="Disordered" evidence="11">
    <location>
        <begin position="1023"/>
        <end position="1047"/>
    </location>
</feature>
<dbReference type="PROSITE" id="PS50157">
    <property type="entry name" value="ZINC_FINGER_C2H2_2"/>
    <property type="match status" value="15"/>
</dbReference>
<dbReference type="PANTHER" id="PTHR24384">
    <property type="entry name" value="FINGER PUTATIVE TRANSCRIPTION FACTOR FAMILY-RELATED"/>
    <property type="match status" value="1"/>
</dbReference>
<evidence type="ECO:0000313" key="14">
    <source>
        <dbReference type="RefSeq" id="XP_055868670.1"/>
    </source>
</evidence>
<feature type="domain" description="C2H2-type" evidence="12">
    <location>
        <begin position="871"/>
        <end position="895"/>
    </location>
</feature>
<evidence type="ECO:0000256" key="7">
    <source>
        <dbReference type="ARBA" id="ARBA00023125"/>
    </source>
</evidence>
<feature type="domain" description="C2H2-type" evidence="12">
    <location>
        <begin position="481"/>
        <end position="508"/>
    </location>
</feature>
<evidence type="ECO:0000256" key="3">
    <source>
        <dbReference type="ARBA" id="ARBA00022737"/>
    </source>
</evidence>
<feature type="compositionally biased region" description="Basic and acidic residues" evidence="11">
    <location>
        <begin position="1493"/>
        <end position="1507"/>
    </location>
</feature>
<keyword evidence="13" id="KW-1185">Reference proteome</keyword>
<feature type="compositionally biased region" description="Low complexity" evidence="11">
    <location>
        <begin position="1029"/>
        <end position="1047"/>
    </location>
</feature>
<feature type="compositionally biased region" description="Polar residues" evidence="11">
    <location>
        <begin position="46"/>
        <end position="66"/>
    </location>
</feature>
<feature type="domain" description="C2H2-type" evidence="12">
    <location>
        <begin position="1734"/>
        <end position="1761"/>
    </location>
</feature>
<dbReference type="GO" id="GO:0000978">
    <property type="term" value="F:RNA polymerase II cis-regulatory region sequence-specific DNA binding"/>
    <property type="evidence" value="ECO:0007669"/>
    <property type="project" value="TreeGrafter"/>
</dbReference>
<name>A0A9W2Z147_BIOGL</name>
<keyword evidence="7" id="KW-0238">DNA-binding</keyword>
<feature type="region of interest" description="Disordered" evidence="11">
    <location>
        <begin position="1489"/>
        <end position="1518"/>
    </location>
</feature>
<feature type="domain" description="C2H2-type" evidence="12">
    <location>
        <begin position="650"/>
        <end position="677"/>
    </location>
</feature>
<feature type="compositionally biased region" description="Polar residues" evidence="11">
    <location>
        <begin position="1229"/>
        <end position="1246"/>
    </location>
</feature>
<gene>
    <name evidence="14 15 16 17 18" type="primary">LOC106055724</name>
</gene>
<dbReference type="SUPFAM" id="SSF57667">
    <property type="entry name" value="beta-beta-alpha zinc fingers"/>
    <property type="match status" value="9"/>
</dbReference>
<feature type="region of interest" description="Disordered" evidence="11">
    <location>
        <begin position="974"/>
        <end position="1005"/>
    </location>
</feature>